<feature type="non-terminal residue" evidence="1">
    <location>
        <position position="1"/>
    </location>
</feature>
<dbReference type="EMBL" id="OC948936">
    <property type="protein sequence ID" value="CAD7663720.1"/>
    <property type="molecule type" value="Genomic_DNA"/>
</dbReference>
<organism evidence="1">
    <name type="scientific">Oppiella nova</name>
    <dbReference type="NCBI Taxonomy" id="334625"/>
    <lineage>
        <taxon>Eukaryota</taxon>
        <taxon>Metazoa</taxon>
        <taxon>Ecdysozoa</taxon>
        <taxon>Arthropoda</taxon>
        <taxon>Chelicerata</taxon>
        <taxon>Arachnida</taxon>
        <taxon>Acari</taxon>
        <taxon>Acariformes</taxon>
        <taxon>Sarcoptiformes</taxon>
        <taxon>Oribatida</taxon>
        <taxon>Brachypylina</taxon>
        <taxon>Oppioidea</taxon>
        <taxon>Oppiidae</taxon>
        <taxon>Oppiella</taxon>
    </lineage>
</organism>
<protein>
    <submittedName>
        <fullName evidence="1">Uncharacterized protein</fullName>
    </submittedName>
</protein>
<accession>A0A7R9MPJ0</accession>
<dbReference type="EMBL" id="CAJPVJ010034111">
    <property type="protein sequence ID" value="CAG2180857.1"/>
    <property type="molecule type" value="Genomic_DNA"/>
</dbReference>
<evidence type="ECO:0000313" key="2">
    <source>
        <dbReference type="Proteomes" id="UP000728032"/>
    </source>
</evidence>
<sequence length="205" mass="19116">SISGTIGGAAGGAQGGIGQAIGGATQAASTIGGAAGNLINEDIKFKTGLAQGALNAGSDILAAKGAFIGKLANTAEGAVSGGLGGLNNATGGIAGAVGNLINDDIKFKAGLAQGGLNNATGGIAGAVGNLINDDIKFKAGLAQDALNAGSGILAAKGALIGKLGDAAQGAVQKGTDAAIQGIGGVTGAVGGLINKDIQFKTNLIQ</sequence>
<feature type="non-terminal residue" evidence="1">
    <location>
        <position position="205"/>
    </location>
</feature>
<reference evidence="1" key="1">
    <citation type="submission" date="2020-11" db="EMBL/GenBank/DDBJ databases">
        <authorList>
            <person name="Tran Van P."/>
        </authorList>
    </citation>
    <scope>NUCLEOTIDE SEQUENCE</scope>
</reference>
<proteinExistence type="predicted"/>
<name>A0A7R9MPJ0_9ACAR</name>
<keyword evidence="2" id="KW-1185">Reference proteome</keyword>
<dbReference type="Proteomes" id="UP000728032">
    <property type="component" value="Unassembled WGS sequence"/>
</dbReference>
<gene>
    <name evidence="1" type="ORF">ONB1V03_LOCUS20278</name>
</gene>
<dbReference type="AlphaFoldDB" id="A0A7R9MPJ0"/>
<evidence type="ECO:0000313" key="1">
    <source>
        <dbReference type="EMBL" id="CAD7663720.1"/>
    </source>
</evidence>